<dbReference type="OrthoDB" id="338970at2759"/>
<proteinExistence type="predicted"/>
<reference evidence="1 2" key="1">
    <citation type="journal article" date="2018" name="PLoS Genet.">
        <title>Population sequencing reveals clonal diversity and ancestral inbreeding in the grapevine cultivar Chardonnay.</title>
        <authorList>
            <person name="Roach M.J."/>
            <person name="Johnson D.L."/>
            <person name="Bohlmann J."/>
            <person name="van Vuuren H.J."/>
            <person name="Jones S.J."/>
            <person name="Pretorius I.S."/>
            <person name="Schmidt S.A."/>
            <person name="Borneman A.R."/>
        </authorList>
    </citation>
    <scope>NUCLEOTIDE SEQUENCE [LARGE SCALE GENOMIC DNA]</scope>
    <source>
        <strain evidence="2">cv. Chardonnay</strain>
        <tissue evidence="1">Leaf</tissue>
    </source>
</reference>
<organism evidence="1 2">
    <name type="scientific">Vitis vinifera</name>
    <name type="common">Grape</name>
    <dbReference type="NCBI Taxonomy" id="29760"/>
    <lineage>
        <taxon>Eukaryota</taxon>
        <taxon>Viridiplantae</taxon>
        <taxon>Streptophyta</taxon>
        <taxon>Embryophyta</taxon>
        <taxon>Tracheophyta</taxon>
        <taxon>Spermatophyta</taxon>
        <taxon>Magnoliopsida</taxon>
        <taxon>eudicotyledons</taxon>
        <taxon>Gunneridae</taxon>
        <taxon>Pentapetalae</taxon>
        <taxon>rosids</taxon>
        <taxon>Vitales</taxon>
        <taxon>Vitaceae</taxon>
        <taxon>Viteae</taxon>
        <taxon>Vitis</taxon>
    </lineage>
</organism>
<dbReference type="Proteomes" id="UP000288805">
    <property type="component" value="Unassembled WGS sequence"/>
</dbReference>
<gene>
    <name evidence="1" type="primary">NUP155_3</name>
    <name evidence="1" type="ORF">CK203_096489</name>
</gene>
<evidence type="ECO:0000313" key="2">
    <source>
        <dbReference type="Proteomes" id="UP000288805"/>
    </source>
</evidence>
<dbReference type="EMBL" id="QGNW01001637">
    <property type="protein sequence ID" value="RVW34538.1"/>
    <property type="molecule type" value="Genomic_DNA"/>
</dbReference>
<evidence type="ECO:0000313" key="1">
    <source>
        <dbReference type="EMBL" id="RVW34538.1"/>
    </source>
</evidence>
<name>A0A438DGH1_VITVI</name>
<accession>A0A438DGH1</accession>
<comment type="caution">
    <text evidence="1">The sequence shown here is derived from an EMBL/GenBank/DDBJ whole genome shotgun (WGS) entry which is preliminary data.</text>
</comment>
<dbReference type="AlphaFoldDB" id="A0A438DGH1"/>
<protein>
    <submittedName>
        <fullName evidence="1">Nuclear pore complex protein NUP155</fullName>
    </submittedName>
</protein>
<sequence length="134" mass="15516">MSWDDEIVVRDVTNAGLVVSDRINRDVAAQTDLEEALEASRYTSHPYSTHPREACGIKWVLGKRCMEKALSRYCWVGNPFQWGGPMYFTKACMGSLTYPGRWWWGENKTHFFLGREGALCEDEVVVRWVAREDY</sequence>